<evidence type="ECO:0000256" key="2">
    <source>
        <dbReference type="SAM" id="SignalP"/>
    </source>
</evidence>
<name>A0A368PIZ6_SETIT</name>
<feature type="compositionally biased region" description="Basic and acidic residues" evidence="1">
    <location>
        <begin position="75"/>
        <end position="90"/>
    </location>
</feature>
<dbReference type="PANTHER" id="PTHR34792">
    <property type="entry name" value="OS02G0121500 PROTEIN"/>
    <property type="match status" value="1"/>
</dbReference>
<sequence>MRAKSLCLLLQLRSLSGRLIRSFTDASQRLQKKKADGRWWMHGIHVRSLPLLIAADKSETPERPITIPHVSPTERLQRERERRSRERERQALGQRQLGKCKGLQLSVCAHAKRPTKRATSSPQHAAAAPAPRPRLAFTTHSPSSSSLNSSTSDLPAAAVPHQHPGRTKEKCLFACRFPFPLQPAAFFLPCPASSSPPPVAAAAAAALRAPARLRERFEEMQTGGGCNGKESEGGDLKLALRQKKLKAKSLKWRSSNSDMNSKVGAGGSDEVYDDAVLCSLSTASFSSLVSRKRVRNLGKVGEQCDAVDPPVPRKLRSAIKKQVGRFVSASSRHVKKRRHLSAISAQISFIGQETRFNGNSLFTEEEEVIADVLLSLSQIPSLSELTADKATADTSNTNVASTSYSEGATKEGDEIVILPSAAKDLSSQATCIDKVVGRTNSIPYVNPVPGATDQSSSINPPSTENEQMQGTVVNLPSPSKDSSNNSTLKQQKVQFDDSQSYPAQKPEAPLWLVNSNKSDIAPHERENAKNSSTQEIVPLVQTPLPHTPDGYLIKPSSSKLAAHKNTISEASKFIAPGNQGKSYLQHSLVKNVGSTKAWKRSITHVYVSHVIQMHMNKEKAPQNQVKPEERPHDRFSRSPDGSAMQKNNNNPRDEKFYTVHFDVRVPVQPSAGLCDMSAGRQKIVSGNFLNLPTSTALPATQQQHLQYLHPQIAPRGPMPYPFSHLPYNRGNLAPAAALQQMPQQYMSNMGCAPRPGLPASSSAMMKPLHQLIPTQQQQQMWQYHVSQYQPRPDATPPAAWYGMPTLRPTMAMVPPTAMPPQMELFCAPYQAGGGSRQPQQLRLI</sequence>
<gene>
    <name evidence="3" type="ORF">SETIT_1G109000v2</name>
</gene>
<evidence type="ECO:0000256" key="1">
    <source>
        <dbReference type="SAM" id="MobiDB-lite"/>
    </source>
</evidence>
<feature type="chain" id="PRO_5016596258" evidence="2">
    <location>
        <begin position="18"/>
        <end position="844"/>
    </location>
</feature>
<evidence type="ECO:0000313" key="3">
    <source>
        <dbReference type="EMBL" id="RCV05761.1"/>
    </source>
</evidence>
<keyword evidence="2" id="KW-0732">Signal</keyword>
<feature type="compositionally biased region" description="Polar residues" evidence="1">
    <location>
        <begin position="452"/>
        <end position="502"/>
    </location>
</feature>
<dbReference type="OrthoDB" id="778649at2759"/>
<feature type="compositionally biased region" description="Basic and acidic residues" evidence="1">
    <location>
        <begin position="617"/>
        <end position="637"/>
    </location>
</feature>
<dbReference type="InterPro" id="IPR040305">
    <property type="entry name" value="At1g75730-like"/>
</dbReference>
<dbReference type="PANTHER" id="PTHR34792:SF1">
    <property type="entry name" value="OS02G0121500 PROTEIN"/>
    <property type="match status" value="1"/>
</dbReference>
<proteinExistence type="predicted"/>
<dbReference type="EMBL" id="CM003528">
    <property type="protein sequence ID" value="RCV05761.1"/>
    <property type="molecule type" value="Genomic_DNA"/>
</dbReference>
<reference evidence="3" key="2">
    <citation type="submission" date="2015-07" db="EMBL/GenBank/DDBJ databases">
        <authorList>
            <person name="Noorani M."/>
        </authorList>
    </citation>
    <scope>NUCLEOTIDE SEQUENCE</scope>
    <source>
        <strain evidence="3">Yugu1</strain>
    </source>
</reference>
<reference evidence="3" key="1">
    <citation type="journal article" date="2012" name="Nat. Biotechnol.">
        <title>Reference genome sequence of the model plant Setaria.</title>
        <authorList>
            <person name="Bennetzen J.L."/>
            <person name="Schmutz J."/>
            <person name="Wang H."/>
            <person name="Percifield R."/>
            <person name="Hawkins J."/>
            <person name="Pontaroli A.C."/>
            <person name="Estep M."/>
            <person name="Feng L."/>
            <person name="Vaughn J.N."/>
            <person name="Grimwood J."/>
            <person name="Jenkins J."/>
            <person name="Barry K."/>
            <person name="Lindquist E."/>
            <person name="Hellsten U."/>
            <person name="Deshpande S."/>
            <person name="Wang X."/>
            <person name="Wu X."/>
            <person name="Mitros T."/>
            <person name="Triplett J."/>
            <person name="Yang X."/>
            <person name="Ye C.Y."/>
            <person name="Mauro-Herrera M."/>
            <person name="Wang L."/>
            <person name="Li P."/>
            <person name="Sharma M."/>
            <person name="Sharma R."/>
            <person name="Ronald P.C."/>
            <person name="Panaud O."/>
            <person name="Kellogg E.A."/>
            <person name="Brutnell T.P."/>
            <person name="Doust A.N."/>
            <person name="Tuskan G.A."/>
            <person name="Rokhsar D."/>
            <person name="Devos K.M."/>
        </authorList>
    </citation>
    <scope>NUCLEOTIDE SEQUENCE [LARGE SCALE GENOMIC DNA]</scope>
    <source>
        <strain evidence="3">Yugu1</strain>
    </source>
</reference>
<feature type="region of interest" description="Disordered" evidence="1">
    <location>
        <begin position="442"/>
        <end position="512"/>
    </location>
</feature>
<organism evidence="3">
    <name type="scientific">Setaria italica</name>
    <name type="common">Foxtail millet</name>
    <name type="synonym">Panicum italicum</name>
    <dbReference type="NCBI Taxonomy" id="4555"/>
    <lineage>
        <taxon>Eukaryota</taxon>
        <taxon>Viridiplantae</taxon>
        <taxon>Streptophyta</taxon>
        <taxon>Embryophyta</taxon>
        <taxon>Tracheophyta</taxon>
        <taxon>Spermatophyta</taxon>
        <taxon>Magnoliopsida</taxon>
        <taxon>Liliopsida</taxon>
        <taxon>Poales</taxon>
        <taxon>Poaceae</taxon>
        <taxon>PACMAD clade</taxon>
        <taxon>Panicoideae</taxon>
        <taxon>Panicodae</taxon>
        <taxon>Paniceae</taxon>
        <taxon>Cenchrinae</taxon>
        <taxon>Setaria</taxon>
    </lineage>
</organism>
<feature type="region of interest" description="Disordered" evidence="1">
    <location>
        <begin position="111"/>
        <end position="162"/>
    </location>
</feature>
<protein>
    <submittedName>
        <fullName evidence="3">Uncharacterized protein</fullName>
    </submittedName>
</protein>
<feature type="compositionally biased region" description="Low complexity" evidence="1">
    <location>
        <begin position="125"/>
        <end position="152"/>
    </location>
</feature>
<feature type="region of interest" description="Disordered" evidence="1">
    <location>
        <begin position="60"/>
        <end position="95"/>
    </location>
</feature>
<accession>A0A368PIZ6</accession>
<dbReference type="AlphaFoldDB" id="A0A368PIZ6"/>
<feature type="region of interest" description="Disordered" evidence="1">
    <location>
        <begin position="617"/>
        <end position="652"/>
    </location>
</feature>
<feature type="signal peptide" evidence="2">
    <location>
        <begin position="1"/>
        <end position="17"/>
    </location>
</feature>